<feature type="compositionally biased region" description="Low complexity" evidence="6">
    <location>
        <begin position="259"/>
        <end position="269"/>
    </location>
</feature>
<dbReference type="PANTHER" id="PTHR30204">
    <property type="entry name" value="REDOX-CYCLING DRUG-SENSING TRANSCRIPTIONAL ACTIVATOR SOXR"/>
    <property type="match status" value="1"/>
</dbReference>
<evidence type="ECO:0000313" key="8">
    <source>
        <dbReference type="EMBL" id="GIH35697.1"/>
    </source>
</evidence>
<dbReference type="PROSITE" id="PS00552">
    <property type="entry name" value="HTH_MERR_1"/>
    <property type="match status" value="1"/>
</dbReference>
<feature type="coiled-coil region" evidence="5">
    <location>
        <begin position="69"/>
        <end position="96"/>
    </location>
</feature>
<comment type="caution">
    <text evidence="8">The sequence shown here is derived from an EMBL/GenBank/DDBJ whole genome shotgun (WGS) entry which is preliminary data.</text>
</comment>
<dbReference type="RefSeq" id="WP_204288407.1">
    <property type="nucleotide sequence ID" value="NZ_BAABEJ010000004.1"/>
</dbReference>
<keyword evidence="5" id="KW-0175">Coiled coil</keyword>
<dbReference type="PANTHER" id="PTHR30204:SF90">
    <property type="entry name" value="HTH-TYPE TRANSCRIPTIONAL ACTIVATOR MTA"/>
    <property type="match status" value="1"/>
</dbReference>
<evidence type="ECO:0000256" key="1">
    <source>
        <dbReference type="ARBA" id="ARBA00023015"/>
    </source>
</evidence>
<dbReference type="InterPro" id="IPR000551">
    <property type="entry name" value="MerR-type_HTH_dom"/>
</dbReference>
<dbReference type="SUPFAM" id="SSF89082">
    <property type="entry name" value="Antibiotic binding domain of TipA-like multidrug resistance regulators"/>
    <property type="match status" value="1"/>
</dbReference>
<dbReference type="Pfam" id="PF07739">
    <property type="entry name" value="TipAS"/>
    <property type="match status" value="1"/>
</dbReference>
<dbReference type="Pfam" id="PF13411">
    <property type="entry name" value="MerR_1"/>
    <property type="match status" value="1"/>
</dbReference>
<dbReference type="InterPro" id="IPR047057">
    <property type="entry name" value="MerR_fam"/>
</dbReference>
<dbReference type="CDD" id="cd01106">
    <property type="entry name" value="HTH_TipAL-Mta"/>
    <property type="match status" value="1"/>
</dbReference>
<keyword evidence="2" id="KW-0238">DNA-binding</keyword>
<proteinExistence type="predicted"/>
<gene>
    <name evidence="8" type="ORF">Mam01_58610</name>
</gene>
<dbReference type="Proteomes" id="UP000651728">
    <property type="component" value="Unassembled WGS sequence"/>
</dbReference>
<keyword evidence="4" id="KW-0804">Transcription</keyword>
<dbReference type="SMART" id="SM00422">
    <property type="entry name" value="HTH_MERR"/>
    <property type="match status" value="1"/>
</dbReference>
<keyword evidence="9" id="KW-1185">Reference proteome</keyword>
<name>A0ABQ4FLJ9_9ACTN</name>
<dbReference type="InterPro" id="IPR036244">
    <property type="entry name" value="TipA-like_antibiotic-bd"/>
</dbReference>
<protein>
    <submittedName>
        <fullName evidence="8">MerR family transcriptional regulator</fullName>
    </submittedName>
</protein>
<evidence type="ECO:0000256" key="6">
    <source>
        <dbReference type="SAM" id="MobiDB-lite"/>
    </source>
</evidence>
<dbReference type="EMBL" id="BOOB01000049">
    <property type="protein sequence ID" value="GIH35697.1"/>
    <property type="molecule type" value="Genomic_DNA"/>
</dbReference>
<reference evidence="8 9" key="1">
    <citation type="submission" date="2021-01" db="EMBL/GenBank/DDBJ databases">
        <title>Whole genome shotgun sequence of Microbispora amethystogenes NBRC 101907.</title>
        <authorList>
            <person name="Komaki H."/>
            <person name="Tamura T."/>
        </authorList>
    </citation>
    <scope>NUCLEOTIDE SEQUENCE [LARGE SCALE GENOMIC DNA]</scope>
    <source>
        <strain evidence="8 9">NBRC 101907</strain>
    </source>
</reference>
<evidence type="ECO:0000259" key="7">
    <source>
        <dbReference type="PROSITE" id="PS50937"/>
    </source>
</evidence>
<feature type="domain" description="HTH merR-type" evidence="7">
    <location>
        <begin position="1"/>
        <end position="71"/>
    </location>
</feature>
<dbReference type="Gene3D" id="1.10.1660.10">
    <property type="match status" value="1"/>
</dbReference>
<dbReference type="PRINTS" id="PR00040">
    <property type="entry name" value="HTHMERR"/>
</dbReference>
<dbReference type="InterPro" id="IPR009061">
    <property type="entry name" value="DNA-bd_dom_put_sf"/>
</dbReference>
<evidence type="ECO:0000256" key="5">
    <source>
        <dbReference type="SAM" id="Coils"/>
    </source>
</evidence>
<keyword evidence="1" id="KW-0805">Transcription regulation</keyword>
<dbReference type="Gene3D" id="1.10.490.50">
    <property type="entry name" value="Antibiotic binding domain of TipA-like multidrug resistance regulators"/>
    <property type="match status" value="1"/>
</dbReference>
<evidence type="ECO:0000256" key="3">
    <source>
        <dbReference type="ARBA" id="ARBA00023159"/>
    </source>
</evidence>
<feature type="region of interest" description="Disordered" evidence="6">
    <location>
        <begin position="255"/>
        <end position="276"/>
    </location>
</feature>
<evidence type="ECO:0000313" key="9">
    <source>
        <dbReference type="Proteomes" id="UP000651728"/>
    </source>
</evidence>
<evidence type="ECO:0000256" key="2">
    <source>
        <dbReference type="ARBA" id="ARBA00023125"/>
    </source>
</evidence>
<accession>A0ABQ4FLJ9</accession>
<keyword evidence="3" id="KW-0010">Activator</keyword>
<organism evidence="8 9">
    <name type="scientific">Microbispora amethystogenes</name>
    <dbReference type="NCBI Taxonomy" id="1427754"/>
    <lineage>
        <taxon>Bacteria</taxon>
        <taxon>Bacillati</taxon>
        <taxon>Actinomycetota</taxon>
        <taxon>Actinomycetes</taxon>
        <taxon>Streptosporangiales</taxon>
        <taxon>Streptosporangiaceae</taxon>
        <taxon>Microbispora</taxon>
    </lineage>
</organism>
<dbReference type="InterPro" id="IPR012925">
    <property type="entry name" value="TipAS_dom"/>
</dbReference>
<dbReference type="PROSITE" id="PS50937">
    <property type="entry name" value="HTH_MERR_2"/>
    <property type="match status" value="1"/>
</dbReference>
<evidence type="ECO:0000256" key="4">
    <source>
        <dbReference type="ARBA" id="ARBA00023163"/>
    </source>
</evidence>
<dbReference type="SUPFAM" id="SSF46955">
    <property type="entry name" value="Putative DNA-binding domain"/>
    <property type="match status" value="1"/>
</dbReference>
<sequence>MEHSISEVARVSGLTPRTLRHYDDIGLLRPARTAGNGYRWYGRRELLRLQRILLLRELGVPLARIGEILDGERDEVAALRRHREELAARRDHMEEVIATVDRTIADLTGQAHLSEEEFFSGLTARREALRRDLEARYGPGVGEHFAAAAEETGRWTRQEHEQAAAQGRRLLRRLSRARAGGLAPGSAAVLNLMADHYRAVRLLWPADAAAYHALADVVTTDPGQRAMIEDVDPLLPPWLADAIRAYATHRLGHLPPAAPAVRPRAGASAHSEGATR</sequence>